<proteinExistence type="predicted"/>
<evidence type="ECO:0000313" key="3">
    <source>
        <dbReference type="EMBL" id="KAK3270103.1"/>
    </source>
</evidence>
<organism evidence="3 4">
    <name type="scientific">Cymbomonas tetramitiformis</name>
    <dbReference type="NCBI Taxonomy" id="36881"/>
    <lineage>
        <taxon>Eukaryota</taxon>
        <taxon>Viridiplantae</taxon>
        <taxon>Chlorophyta</taxon>
        <taxon>Pyramimonadophyceae</taxon>
        <taxon>Pyramimonadales</taxon>
        <taxon>Pyramimonadaceae</taxon>
        <taxon>Cymbomonas</taxon>
    </lineage>
</organism>
<dbReference type="GO" id="GO:0051536">
    <property type="term" value="F:iron-sulfur cluster binding"/>
    <property type="evidence" value="ECO:0007669"/>
    <property type="project" value="InterPro"/>
</dbReference>
<dbReference type="InterPro" id="IPR007197">
    <property type="entry name" value="rSAM"/>
</dbReference>
<feature type="region of interest" description="Disordered" evidence="1">
    <location>
        <begin position="48"/>
        <end position="73"/>
    </location>
</feature>
<dbReference type="PANTHER" id="PTHR42731">
    <property type="entry name" value="SLL1084 PROTEIN"/>
    <property type="match status" value="1"/>
</dbReference>
<dbReference type="Pfam" id="PF19864">
    <property type="entry name" value="Radical_SAM_N2"/>
    <property type="match status" value="1"/>
</dbReference>
<evidence type="ECO:0000313" key="4">
    <source>
        <dbReference type="Proteomes" id="UP001190700"/>
    </source>
</evidence>
<reference evidence="3 4" key="1">
    <citation type="journal article" date="2015" name="Genome Biol. Evol.">
        <title>Comparative Genomics of a Bacterivorous Green Alga Reveals Evolutionary Causalities and Consequences of Phago-Mixotrophic Mode of Nutrition.</title>
        <authorList>
            <person name="Burns J.A."/>
            <person name="Paasch A."/>
            <person name="Narechania A."/>
            <person name="Kim E."/>
        </authorList>
    </citation>
    <scope>NUCLEOTIDE SEQUENCE [LARGE SCALE GENOMIC DNA]</scope>
    <source>
        <strain evidence="3 4">PLY_AMNH</strain>
    </source>
</reference>
<dbReference type="PANTHER" id="PTHR42731:SF1">
    <property type="entry name" value="RADICAL SAM DOMAIN PROTEIN"/>
    <property type="match status" value="1"/>
</dbReference>
<gene>
    <name evidence="3" type="ORF">CYMTET_21483</name>
</gene>
<dbReference type="InterPro" id="IPR045784">
    <property type="entry name" value="Radical_SAM_N2"/>
</dbReference>
<dbReference type="SFLD" id="SFLDG01082">
    <property type="entry name" value="B12-binding_domain_containing"/>
    <property type="match status" value="1"/>
</dbReference>
<feature type="domain" description="Radical SAM" evidence="2">
    <location>
        <begin position="156"/>
        <end position="257"/>
    </location>
</feature>
<evidence type="ECO:0000259" key="2">
    <source>
        <dbReference type="Pfam" id="PF19864"/>
    </source>
</evidence>
<dbReference type="Gene3D" id="3.40.50.280">
    <property type="entry name" value="Cobalamin-binding domain"/>
    <property type="match status" value="1"/>
</dbReference>
<dbReference type="Proteomes" id="UP001190700">
    <property type="component" value="Unassembled WGS sequence"/>
</dbReference>
<evidence type="ECO:0000256" key="1">
    <source>
        <dbReference type="SAM" id="MobiDB-lite"/>
    </source>
</evidence>
<feature type="compositionally biased region" description="Basic residues" evidence="1">
    <location>
        <begin position="49"/>
        <end position="61"/>
    </location>
</feature>
<feature type="region of interest" description="Disordered" evidence="1">
    <location>
        <begin position="1"/>
        <end position="34"/>
    </location>
</feature>
<name>A0AAE0G216_9CHLO</name>
<dbReference type="GO" id="GO:0003824">
    <property type="term" value="F:catalytic activity"/>
    <property type="evidence" value="ECO:0007669"/>
    <property type="project" value="InterPro"/>
</dbReference>
<dbReference type="SFLD" id="SFLDS00029">
    <property type="entry name" value="Radical_SAM"/>
    <property type="match status" value="1"/>
</dbReference>
<feature type="compositionally biased region" description="Polar residues" evidence="1">
    <location>
        <begin position="1"/>
        <end position="11"/>
    </location>
</feature>
<dbReference type="AlphaFoldDB" id="A0AAE0G216"/>
<sequence>MSSCAPNTFTRSVKPHLQGTSTQPGLARRLKTSTERGRISFCPYAAARAKQKGRKGPKGNQKRSGGASGGEKRNANAIVDPLVRMREFEKDETLMFQPIPGDPNALQIVYAYPNTYSVGITSLGYQLVWAFFATSPAVSVSRWFTDASDALPANPALLGFSFSWELDYVNILSSLEGLGLPLRSSERSDGMPLVFGGGPVLTANPEPFAEFFDVILLGDGEEMLQEFVDAVRATTGASGSREDVLTALSQIPGIYVPSLYSVTYSAPDGEIVAITPQNAMVPAFVEKRTYKGGTLATSTVVSPIMAWEDIFMVEVVRSCPEMCRFCLASYLTLPFRAAPVEGSLIPSIEKALKARFPLLIPLSQARHFPPLARGVFRL</sequence>
<protein>
    <recommendedName>
        <fullName evidence="2">Radical SAM domain-containing protein</fullName>
    </recommendedName>
</protein>
<keyword evidence="4" id="KW-1185">Reference proteome</keyword>
<dbReference type="EMBL" id="LGRX02010570">
    <property type="protein sequence ID" value="KAK3270103.1"/>
    <property type="molecule type" value="Genomic_DNA"/>
</dbReference>
<accession>A0AAE0G216</accession>
<comment type="caution">
    <text evidence="3">The sequence shown here is derived from an EMBL/GenBank/DDBJ whole genome shotgun (WGS) entry which is preliminary data.</text>
</comment>